<dbReference type="InterPro" id="IPR023166">
    <property type="entry name" value="BaiN-like_dom_sf"/>
</dbReference>
<comment type="cofactor">
    <cofactor evidence="1">
        <name>FAD</name>
        <dbReference type="ChEBI" id="CHEBI:57692"/>
    </cofactor>
</comment>
<keyword evidence="7" id="KW-1185">Reference proteome</keyword>
<dbReference type="Proteomes" id="UP001199296">
    <property type="component" value="Unassembled WGS sequence"/>
</dbReference>
<reference evidence="6 7" key="1">
    <citation type="submission" date="2021-10" db="EMBL/GenBank/DDBJ databases">
        <authorList>
            <person name="Grouzdev D.S."/>
            <person name="Pantiukh K.S."/>
            <person name="Krutkina M.S."/>
        </authorList>
    </citation>
    <scope>NUCLEOTIDE SEQUENCE [LARGE SCALE GENOMIC DNA]</scope>
    <source>
        <strain evidence="6 7">Z-7514</strain>
    </source>
</reference>
<feature type="domain" description="RsdA/BaiN/AoA(So)-like insert" evidence="5">
    <location>
        <begin position="193"/>
        <end position="350"/>
    </location>
</feature>
<dbReference type="PRINTS" id="PR00411">
    <property type="entry name" value="PNDRDTASEI"/>
</dbReference>
<comment type="caution">
    <text evidence="6">The sequence shown here is derived from an EMBL/GenBank/DDBJ whole genome shotgun (WGS) entry which is preliminary data.</text>
</comment>
<dbReference type="PANTHER" id="PTHR42887:SF2">
    <property type="entry name" value="OS12G0638800 PROTEIN"/>
    <property type="match status" value="1"/>
</dbReference>
<evidence type="ECO:0000313" key="6">
    <source>
        <dbReference type="EMBL" id="MCC3144841.1"/>
    </source>
</evidence>
<dbReference type="PANTHER" id="PTHR42887">
    <property type="entry name" value="OS12G0638800 PROTEIN"/>
    <property type="match status" value="1"/>
</dbReference>
<evidence type="ECO:0000256" key="3">
    <source>
        <dbReference type="ARBA" id="ARBA00022827"/>
    </source>
</evidence>
<dbReference type="InterPro" id="IPR036188">
    <property type="entry name" value="FAD/NAD-bd_sf"/>
</dbReference>
<dbReference type="InterPro" id="IPR057661">
    <property type="entry name" value="RsdA/BaiN/AoA(So)_Rossmann"/>
</dbReference>
<dbReference type="SUPFAM" id="SSF160996">
    <property type="entry name" value="HI0933 insert domain-like"/>
    <property type="match status" value="1"/>
</dbReference>
<dbReference type="Gene3D" id="2.40.30.10">
    <property type="entry name" value="Translation factors"/>
    <property type="match status" value="1"/>
</dbReference>
<accession>A0AAW4X042</accession>
<organism evidence="6 7">
    <name type="scientific">Halanaerobium polyolivorans</name>
    <dbReference type="NCBI Taxonomy" id="2886943"/>
    <lineage>
        <taxon>Bacteria</taxon>
        <taxon>Bacillati</taxon>
        <taxon>Bacillota</taxon>
        <taxon>Clostridia</taxon>
        <taxon>Halanaerobiales</taxon>
        <taxon>Halanaerobiaceae</taxon>
        <taxon>Halanaerobium</taxon>
    </lineage>
</organism>
<dbReference type="InterPro" id="IPR055178">
    <property type="entry name" value="RsdA/BaiN/AoA(So)-like_dom"/>
</dbReference>
<name>A0AAW4X042_9FIRM</name>
<evidence type="ECO:0000259" key="5">
    <source>
        <dbReference type="Pfam" id="PF22780"/>
    </source>
</evidence>
<dbReference type="EMBL" id="JAJFAT010000006">
    <property type="protein sequence ID" value="MCC3144841.1"/>
    <property type="molecule type" value="Genomic_DNA"/>
</dbReference>
<dbReference type="AlphaFoldDB" id="A0AAW4X042"/>
<dbReference type="PRINTS" id="PR00368">
    <property type="entry name" value="FADPNR"/>
</dbReference>
<evidence type="ECO:0000256" key="1">
    <source>
        <dbReference type="ARBA" id="ARBA00001974"/>
    </source>
</evidence>
<sequence>MKLDLIIIGAGPAGLFTAIEAASPDKKILILEKNSTPAKKLLITGSGQCNLTQAGDINDFFKHYGEKENFLKGALYSFDNQALLNFFRERGIEFETREKSKIFPASGKAKDILEVLLKEINQLGIKIQYNQPVKTVDYNQNNNNFKVSTINKDYYSDFLVIATGGKSYPNTGSTGDGYRFAASLGHSIEKVKAALTPIKIKNYQYSELAGVSLRKVELSLWRNKNLIKRWSGDLLFTHQGLSGPAILNYSRYIISSDIIKIHLINAENEAILDQRLIKLIKNNGSTLFKNLLKDLKLPARLSQKISRELGIDLNKKAAQITKEERKKLVKSLYALEFEVKSLGSFKKAMVSSGGINLQEIKPASMESKLKDKLFAVGEVLDIDGDTGGYNLQAAFSTAYLAGREIKQRFKDK</sequence>
<evidence type="ECO:0000259" key="4">
    <source>
        <dbReference type="Pfam" id="PF03486"/>
    </source>
</evidence>
<protein>
    <submittedName>
        <fullName evidence="6">NAD(P)/FAD-dependent oxidoreductase</fullName>
    </submittedName>
</protein>
<dbReference type="RefSeq" id="WP_229345041.1">
    <property type="nucleotide sequence ID" value="NZ_JAJFAT010000006.1"/>
</dbReference>
<feature type="domain" description="RsdA/BaiN/AoA(So)-like Rossmann fold-like" evidence="4">
    <location>
        <begin position="4"/>
        <end position="403"/>
    </location>
</feature>
<dbReference type="NCBIfam" id="TIGR00275">
    <property type="entry name" value="aminoacetone oxidase family FAD-binding enzyme"/>
    <property type="match status" value="1"/>
</dbReference>
<dbReference type="Pfam" id="PF03486">
    <property type="entry name" value="HI0933_like"/>
    <property type="match status" value="1"/>
</dbReference>
<keyword evidence="3" id="KW-0274">FAD</keyword>
<dbReference type="Gene3D" id="3.50.50.60">
    <property type="entry name" value="FAD/NAD(P)-binding domain"/>
    <property type="match status" value="1"/>
</dbReference>
<dbReference type="Gene3D" id="1.10.8.260">
    <property type="entry name" value="HI0933 insert domain-like"/>
    <property type="match status" value="1"/>
</dbReference>
<dbReference type="SUPFAM" id="SSF51905">
    <property type="entry name" value="FAD/NAD(P)-binding domain"/>
    <property type="match status" value="1"/>
</dbReference>
<dbReference type="InterPro" id="IPR004792">
    <property type="entry name" value="BaiN-like"/>
</dbReference>
<dbReference type="Pfam" id="PF22780">
    <property type="entry name" value="HI0933_like_1st"/>
    <property type="match status" value="1"/>
</dbReference>
<proteinExistence type="predicted"/>
<evidence type="ECO:0000256" key="2">
    <source>
        <dbReference type="ARBA" id="ARBA00022630"/>
    </source>
</evidence>
<evidence type="ECO:0000313" key="7">
    <source>
        <dbReference type="Proteomes" id="UP001199296"/>
    </source>
</evidence>
<keyword evidence="2" id="KW-0285">Flavoprotein</keyword>
<gene>
    <name evidence="6" type="ORF">LJ207_05810</name>
</gene>